<dbReference type="Proteomes" id="UP000427769">
    <property type="component" value="Chromosome"/>
</dbReference>
<evidence type="ECO:0000256" key="4">
    <source>
        <dbReference type="ARBA" id="ARBA00022679"/>
    </source>
</evidence>
<dbReference type="Pfam" id="PF02729">
    <property type="entry name" value="OTCace_N"/>
    <property type="match status" value="1"/>
</dbReference>
<comment type="pathway">
    <text evidence="1">Pyrimidine metabolism; UMP biosynthesis via de novo pathway; (S)-dihydroorotate from bicarbonate: step 2/3.</text>
</comment>
<sequence>MKTVVEQTRQTIPGLEEFCSQKTDEQIPFFSRDGRLFDIIYGQQFDREFLDQLCHLADLIRQLARTKTGSRQLRSLLEHKRAMLYFVQPSTRTFLSFLNACHLLGMKVSESRETSTSSEVKGESAEDTLCTFASYVDLIISRHPEAGFAQKAAWVLNNTERPVPVINGGSGPDQHPTQALLDIYTLQREFRSIGGLDGKKIAMVGDLKRGRTVRSLSYLMKNYRDVTIYYVAPNEFRMKSDITSFLEKQGIPYHESDDFESVMPEVDAIYMTRVQNEYGGGPEDEPTDYPDFHFKAEHLSLIQPHCSIMHPLPRRYEIDVLVDQDPRAAYWRQERNGMWIRAALIAYIFGQEQEVFSEFK</sequence>
<dbReference type="UniPathway" id="UPA00070">
    <property type="reaction ID" value="UER00116"/>
</dbReference>
<dbReference type="PRINTS" id="PR00101">
    <property type="entry name" value="ATCASE"/>
</dbReference>
<evidence type="ECO:0000313" key="13">
    <source>
        <dbReference type="Proteomes" id="UP000427769"/>
    </source>
</evidence>
<dbReference type="InterPro" id="IPR006130">
    <property type="entry name" value="Asp/Orn_carbamoylTrfase"/>
</dbReference>
<dbReference type="RefSeq" id="WP_155307417.1">
    <property type="nucleotide sequence ID" value="NZ_AP021875.1"/>
</dbReference>
<evidence type="ECO:0000256" key="9">
    <source>
        <dbReference type="RuleBase" id="RU003634"/>
    </source>
</evidence>
<evidence type="ECO:0000313" key="12">
    <source>
        <dbReference type="EMBL" id="BBO78823.1"/>
    </source>
</evidence>
<keyword evidence="13" id="KW-1185">Reference proteome</keyword>
<organism evidence="12 13">
    <name type="scientific">Desulfosarcina widdelii</name>
    <dbReference type="NCBI Taxonomy" id="947919"/>
    <lineage>
        <taxon>Bacteria</taxon>
        <taxon>Pseudomonadati</taxon>
        <taxon>Thermodesulfobacteriota</taxon>
        <taxon>Desulfobacteria</taxon>
        <taxon>Desulfobacterales</taxon>
        <taxon>Desulfosarcinaceae</taxon>
        <taxon>Desulfosarcina</taxon>
    </lineage>
</organism>
<evidence type="ECO:0000256" key="5">
    <source>
        <dbReference type="ARBA" id="ARBA00022975"/>
    </source>
</evidence>
<dbReference type="InterPro" id="IPR036901">
    <property type="entry name" value="Asp/Orn_carbamoylTrfase_sf"/>
</dbReference>
<name>A0A5K7ZGL7_9BACT</name>
<comment type="similarity">
    <text evidence="2">Belongs to the aspartate/ornithine carbamoyltransferase superfamily. ATCase family.</text>
</comment>
<dbReference type="Gene3D" id="3.40.50.1370">
    <property type="entry name" value="Aspartate/ornithine carbamoyltransferase"/>
    <property type="match status" value="2"/>
</dbReference>
<keyword evidence="4 9" id="KW-0808">Transferase</keyword>
<dbReference type="AlphaFoldDB" id="A0A5K7ZGL7"/>
<protein>
    <recommendedName>
        <fullName evidence="3 8">Aspartate carbamoyltransferase</fullName>
        <ecNumber evidence="3 8">2.1.3.2</ecNumber>
    </recommendedName>
</protein>
<dbReference type="SUPFAM" id="SSF53671">
    <property type="entry name" value="Aspartate/ornithine carbamoyltransferase"/>
    <property type="match status" value="1"/>
</dbReference>
<evidence type="ECO:0000256" key="3">
    <source>
        <dbReference type="ARBA" id="ARBA00013008"/>
    </source>
</evidence>
<dbReference type="EC" id="2.1.3.2" evidence="3 8"/>
<dbReference type="OrthoDB" id="9774690at2"/>
<proteinExistence type="inferred from homology"/>
<dbReference type="GO" id="GO:0006207">
    <property type="term" value="P:'de novo' pyrimidine nucleobase biosynthetic process"/>
    <property type="evidence" value="ECO:0007669"/>
    <property type="project" value="InterPro"/>
</dbReference>
<dbReference type="GO" id="GO:0044205">
    <property type="term" value="P:'de novo' UMP biosynthetic process"/>
    <property type="evidence" value="ECO:0007669"/>
    <property type="project" value="UniProtKB-UniPathway"/>
</dbReference>
<dbReference type="InterPro" id="IPR006131">
    <property type="entry name" value="Asp_carbamoyltransf_Asp/Orn-bd"/>
</dbReference>
<evidence type="ECO:0000259" key="11">
    <source>
        <dbReference type="Pfam" id="PF02729"/>
    </source>
</evidence>
<dbReference type="GO" id="GO:0016597">
    <property type="term" value="F:amino acid binding"/>
    <property type="evidence" value="ECO:0007669"/>
    <property type="project" value="InterPro"/>
</dbReference>
<dbReference type="InterPro" id="IPR006132">
    <property type="entry name" value="Asp/Orn_carbamoyltranf_P-bd"/>
</dbReference>
<dbReference type="PANTHER" id="PTHR45753">
    <property type="entry name" value="ORNITHINE CARBAMOYLTRANSFERASE, MITOCHONDRIAL"/>
    <property type="match status" value="1"/>
</dbReference>
<dbReference type="PANTHER" id="PTHR45753:SF6">
    <property type="entry name" value="ASPARTATE CARBAMOYLTRANSFERASE"/>
    <property type="match status" value="1"/>
</dbReference>
<dbReference type="InterPro" id="IPR002082">
    <property type="entry name" value="Asp_carbamoyltransf"/>
</dbReference>
<evidence type="ECO:0000256" key="2">
    <source>
        <dbReference type="ARBA" id="ARBA00008896"/>
    </source>
</evidence>
<evidence type="ECO:0000256" key="6">
    <source>
        <dbReference type="ARBA" id="ARBA00043884"/>
    </source>
</evidence>
<feature type="domain" description="Aspartate/ornithine carbamoyltransferase Asp/Orn-binding" evidence="10">
    <location>
        <begin position="197"/>
        <end position="347"/>
    </location>
</feature>
<evidence type="ECO:0000256" key="8">
    <source>
        <dbReference type="NCBIfam" id="TIGR00670"/>
    </source>
</evidence>
<dbReference type="PRINTS" id="PR00100">
    <property type="entry name" value="AOTCASE"/>
</dbReference>
<dbReference type="FunFam" id="3.40.50.1370:FF:000002">
    <property type="entry name" value="Aspartate carbamoyltransferase 2"/>
    <property type="match status" value="1"/>
</dbReference>
<dbReference type="GO" id="GO:0004070">
    <property type="term" value="F:aspartate carbamoyltransferase activity"/>
    <property type="evidence" value="ECO:0007669"/>
    <property type="project" value="UniProtKB-UniRule"/>
</dbReference>
<feature type="domain" description="Aspartate/ornithine carbamoyltransferase carbamoyl-P binding" evidence="11">
    <location>
        <begin position="41"/>
        <end position="187"/>
    </location>
</feature>
<dbReference type="EMBL" id="AP021875">
    <property type="protein sequence ID" value="BBO78823.1"/>
    <property type="molecule type" value="Genomic_DNA"/>
</dbReference>
<comment type="function">
    <text evidence="6">Catalyzes the condensation of carbamoyl phosphate and aspartate to form carbamoyl aspartate and inorganic phosphate, the committed step in the de novo pyrimidine nucleotide biosynthesis pathway.</text>
</comment>
<reference evidence="12 13" key="1">
    <citation type="submission" date="2019-11" db="EMBL/GenBank/DDBJ databases">
        <title>Comparative genomics of hydrocarbon-degrading Desulfosarcina strains.</title>
        <authorList>
            <person name="Watanabe M."/>
            <person name="Kojima H."/>
            <person name="Fukui M."/>
        </authorList>
    </citation>
    <scope>NUCLEOTIDE SEQUENCE [LARGE SCALE GENOMIC DNA]</scope>
    <source>
        <strain evidence="12 13">PP31</strain>
    </source>
</reference>
<gene>
    <name evidence="12" type="ORF">DSCW_62400</name>
</gene>
<evidence type="ECO:0000259" key="10">
    <source>
        <dbReference type="Pfam" id="PF00185"/>
    </source>
</evidence>
<dbReference type="NCBIfam" id="TIGR00670">
    <property type="entry name" value="asp_carb_tr"/>
    <property type="match status" value="1"/>
</dbReference>
<dbReference type="Pfam" id="PF00185">
    <property type="entry name" value="OTCace"/>
    <property type="match status" value="1"/>
</dbReference>
<evidence type="ECO:0000256" key="1">
    <source>
        <dbReference type="ARBA" id="ARBA00004852"/>
    </source>
</evidence>
<comment type="catalytic activity">
    <reaction evidence="7">
        <text>carbamoyl phosphate + L-aspartate = N-carbamoyl-L-aspartate + phosphate + H(+)</text>
        <dbReference type="Rhea" id="RHEA:20013"/>
        <dbReference type="ChEBI" id="CHEBI:15378"/>
        <dbReference type="ChEBI" id="CHEBI:29991"/>
        <dbReference type="ChEBI" id="CHEBI:32814"/>
        <dbReference type="ChEBI" id="CHEBI:43474"/>
        <dbReference type="ChEBI" id="CHEBI:58228"/>
        <dbReference type="EC" id="2.1.3.2"/>
    </reaction>
</comment>
<accession>A0A5K7ZGL7</accession>
<evidence type="ECO:0000256" key="7">
    <source>
        <dbReference type="ARBA" id="ARBA00048859"/>
    </source>
</evidence>
<keyword evidence="5" id="KW-0665">Pyrimidine biosynthesis</keyword>
<dbReference type="KEGG" id="dwd:DSCW_62400"/>
<dbReference type="GO" id="GO:0006520">
    <property type="term" value="P:amino acid metabolic process"/>
    <property type="evidence" value="ECO:0007669"/>
    <property type="project" value="InterPro"/>
</dbReference>